<dbReference type="GeneID" id="80874355"/>
<feature type="compositionally biased region" description="Basic and acidic residues" evidence="2">
    <location>
        <begin position="205"/>
        <end position="221"/>
    </location>
</feature>
<dbReference type="InterPro" id="IPR029191">
    <property type="entry name" value="Uds1"/>
</dbReference>
<feature type="compositionally biased region" description="Basic and acidic residues" evidence="2">
    <location>
        <begin position="52"/>
        <end position="61"/>
    </location>
</feature>
<evidence type="ECO:0000313" key="5">
    <source>
        <dbReference type="Proteomes" id="UP001212411"/>
    </source>
</evidence>
<feature type="region of interest" description="Disordered" evidence="2">
    <location>
        <begin position="612"/>
        <end position="695"/>
    </location>
</feature>
<evidence type="ECO:0000256" key="1">
    <source>
        <dbReference type="SAM" id="Coils"/>
    </source>
</evidence>
<dbReference type="KEGG" id="som:SOMG_00873"/>
<accession>A0AAE9W6F0</accession>
<evidence type="ECO:0000259" key="3">
    <source>
        <dbReference type="Pfam" id="PF15456"/>
    </source>
</evidence>
<proteinExistence type="predicted"/>
<keyword evidence="1" id="KW-0175">Coiled coil</keyword>
<feature type="compositionally biased region" description="Basic and acidic residues" evidence="2">
    <location>
        <begin position="636"/>
        <end position="650"/>
    </location>
</feature>
<name>A0AAE9W6F0_9SCHI</name>
<feature type="compositionally biased region" description="Basic and acidic residues" evidence="2">
    <location>
        <begin position="617"/>
        <end position="627"/>
    </location>
</feature>
<feature type="compositionally biased region" description="Polar residues" evidence="2">
    <location>
        <begin position="191"/>
        <end position="204"/>
    </location>
</feature>
<feature type="domain" description="Up-regulated during septation protein 1" evidence="3">
    <location>
        <begin position="71"/>
        <end position="182"/>
    </location>
</feature>
<organism evidence="4 5">
    <name type="scientific">Schizosaccharomyces osmophilus</name>
    <dbReference type="NCBI Taxonomy" id="2545709"/>
    <lineage>
        <taxon>Eukaryota</taxon>
        <taxon>Fungi</taxon>
        <taxon>Dikarya</taxon>
        <taxon>Ascomycota</taxon>
        <taxon>Taphrinomycotina</taxon>
        <taxon>Schizosaccharomycetes</taxon>
        <taxon>Schizosaccharomycetales</taxon>
        <taxon>Schizosaccharomycetaceae</taxon>
        <taxon>Schizosaccharomyces</taxon>
    </lineage>
</organism>
<dbReference type="AlphaFoldDB" id="A0AAE9W6F0"/>
<feature type="coiled-coil region" evidence="1">
    <location>
        <begin position="482"/>
        <end position="576"/>
    </location>
</feature>
<reference evidence="4 5" key="1">
    <citation type="journal article" date="2023" name="G3 (Bethesda)">
        <title>A high-quality reference genome for the fission yeast Schizosaccharomyces osmophilus.</title>
        <authorList>
            <person name="Jia G.S."/>
            <person name="Zhang W.C."/>
            <person name="Liang Y."/>
            <person name="Liu X.H."/>
            <person name="Rhind N."/>
            <person name="Pidoux A."/>
            <person name="Brysch-Herzberg M."/>
            <person name="Du L.L."/>
        </authorList>
    </citation>
    <scope>NUCLEOTIDE SEQUENCE [LARGE SCALE GENOMIC DNA]</scope>
    <source>
        <strain evidence="4 5">CBS 15793</strain>
    </source>
</reference>
<gene>
    <name evidence="4" type="primary">uds1</name>
    <name evidence="4" type="ORF">SOMG_00873</name>
</gene>
<protein>
    <submittedName>
        <fullName evidence="4">Septation protein Uds1</fullName>
    </submittedName>
</protein>
<evidence type="ECO:0000256" key="2">
    <source>
        <dbReference type="SAM" id="MobiDB-lite"/>
    </source>
</evidence>
<feature type="region of interest" description="Disordered" evidence="2">
    <location>
        <begin position="188"/>
        <end position="221"/>
    </location>
</feature>
<keyword evidence="5" id="KW-1185">Reference proteome</keyword>
<feature type="region of interest" description="Disordered" evidence="2">
    <location>
        <begin position="404"/>
        <end position="425"/>
    </location>
</feature>
<feature type="region of interest" description="Disordered" evidence="2">
    <location>
        <begin position="1"/>
        <end position="67"/>
    </location>
</feature>
<dbReference type="EMBL" id="CP115611">
    <property type="protein sequence ID" value="WBW70890.1"/>
    <property type="molecule type" value="Genomic_DNA"/>
</dbReference>
<evidence type="ECO:0000313" key="4">
    <source>
        <dbReference type="EMBL" id="WBW70890.1"/>
    </source>
</evidence>
<sequence length="695" mass="80115">MDMGGGTCMTTQNYEPELKEKYGNPEPPSSGVLLTTQVFNPFDPNFKYNRRSSREKEHSENEPLPNDLQDLLVSSAVKDASHFECLNGKEVEEIKKKIKVIRGNLDMSVKKLAVEAKIREAAKNLMLAQTKEKKGKHKQSTVEHYEQCSRKVRELSSKIWVVERKLSELYFFLLKHMVAVCIREIRKQPKNSEQQSDPNVVSQKSENDEKKLEEEEEEVMNHEEIQQLVERMEWMLETVHSMGSSVHEPSVVNVVDMTAGEKLLEQIRHLEILLKGMREKKLEEEADAKDIAPRSILNFWKALNRLFQQEIEQRDLQLDSSYDLEQVQMHLKPNFDIESFAVLLNSLLTKYQRVKQLHTTNQDLLDITKRDNVKKLGELGKVVDAQNEQVEFLQMELEKVGHTSEDLSKENIVPGSVPESNGTNGVLKEDNKQIPPFEVIKNLHSQCSLLYGEKYEIQQNSLLLESRITELENEKKANKLLEKDLLAQISQLRLDYEQQKESNEFTKKLINNLRDERTAMQAELSVVKAMNTQAGASKEPFEGETQKHLDVLTKENELLHSRVNTLELEKEHQERNRDTVNTLTLKQLQVEELFANLDSDKKMDFGLIDFRSPQSDAGKEKDVHDVDTGFISASDFPDKEEKNEHNKLDPLNEETENRAFINQQLPSNKDVHEEEINPPSASEKYLESETATNAE</sequence>
<dbReference type="Proteomes" id="UP001212411">
    <property type="component" value="Chromosome 1"/>
</dbReference>
<dbReference type="Pfam" id="PF15456">
    <property type="entry name" value="Uds1"/>
    <property type="match status" value="1"/>
</dbReference>
<dbReference type="RefSeq" id="XP_056035133.1">
    <property type="nucleotide sequence ID" value="XM_056179666.1"/>
</dbReference>